<reference evidence="2 3" key="1">
    <citation type="submission" date="2020-04" db="EMBL/GenBank/DDBJ databases">
        <title>Draft genome of Pyxidicoccus fallax type strain.</title>
        <authorList>
            <person name="Whitworth D.E."/>
        </authorList>
    </citation>
    <scope>NUCLEOTIDE SEQUENCE [LARGE SCALE GENOMIC DNA]</scope>
    <source>
        <strain evidence="2 3">DSM 14698</strain>
    </source>
</reference>
<accession>A0A848LJU0</accession>
<dbReference type="RefSeq" id="WP_169347248.1">
    <property type="nucleotide sequence ID" value="NZ_JABBJJ010000117.1"/>
</dbReference>
<dbReference type="Proteomes" id="UP000518300">
    <property type="component" value="Unassembled WGS sequence"/>
</dbReference>
<dbReference type="EMBL" id="JABBJJ010000117">
    <property type="protein sequence ID" value="NMO17972.1"/>
    <property type="molecule type" value="Genomic_DNA"/>
</dbReference>
<sequence length="102" mass="11593">MKVYLDDERPTPEGWVPVRWPEEAIALLEGGQVTELSLDHDLGDDAHGTGYDVLLWLEEAVATRGFVPPRVRVHSANSSARRKMELAIERIERFVREREGTP</sequence>
<evidence type="ECO:0000259" key="1">
    <source>
        <dbReference type="Pfam" id="PF20274"/>
    </source>
</evidence>
<feature type="domain" description="Cyclic-phosphate processing Receiver" evidence="1">
    <location>
        <begin position="1"/>
        <end position="89"/>
    </location>
</feature>
<protein>
    <recommendedName>
        <fullName evidence="1">Cyclic-phosphate processing Receiver domain-containing protein</fullName>
    </recommendedName>
</protein>
<evidence type="ECO:0000313" key="2">
    <source>
        <dbReference type="EMBL" id="NMO17972.1"/>
    </source>
</evidence>
<name>A0A848LJU0_9BACT</name>
<comment type="caution">
    <text evidence="2">The sequence shown here is derived from an EMBL/GenBank/DDBJ whole genome shotgun (WGS) entry which is preliminary data.</text>
</comment>
<organism evidence="2 3">
    <name type="scientific">Pyxidicoccus fallax</name>
    <dbReference type="NCBI Taxonomy" id="394095"/>
    <lineage>
        <taxon>Bacteria</taxon>
        <taxon>Pseudomonadati</taxon>
        <taxon>Myxococcota</taxon>
        <taxon>Myxococcia</taxon>
        <taxon>Myxococcales</taxon>
        <taxon>Cystobacterineae</taxon>
        <taxon>Myxococcaceae</taxon>
        <taxon>Pyxidicoccus</taxon>
    </lineage>
</organism>
<evidence type="ECO:0000313" key="3">
    <source>
        <dbReference type="Proteomes" id="UP000518300"/>
    </source>
</evidence>
<keyword evidence="3" id="KW-1185">Reference proteome</keyword>
<dbReference type="Pfam" id="PF20274">
    <property type="entry name" value="cREC_REC"/>
    <property type="match status" value="1"/>
</dbReference>
<dbReference type="InterPro" id="IPR046909">
    <property type="entry name" value="cREC_REC"/>
</dbReference>
<dbReference type="AlphaFoldDB" id="A0A848LJU0"/>
<proteinExistence type="predicted"/>
<gene>
    <name evidence="2" type="ORF">HG543_24395</name>
</gene>